<evidence type="ECO:0000256" key="1">
    <source>
        <dbReference type="SAM" id="SignalP"/>
    </source>
</evidence>
<dbReference type="OrthoDB" id="1099638at2759"/>
<keyword evidence="3" id="KW-1185">Reference proteome</keyword>
<keyword evidence="1" id="KW-0732">Signal</keyword>
<dbReference type="Pfam" id="PF05056">
    <property type="entry name" value="DUF674"/>
    <property type="match status" value="2"/>
</dbReference>
<proteinExistence type="predicted"/>
<evidence type="ECO:0000313" key="2">
    <source>
        <dbReference type="EMBL" id="KAF6137910.1"/>
    </source>
</evidence>
<dbReference type="PANTHER" id="PTHR33103">
    <property type="entry name" value="OS01G0153900 PROTEIN"/>
    <property type="match status" value="1"/>
</dbReference>
<reference evidence="2 3" key="1">
    <citation type="journal article" date="2020" name="IScience">
        <title>Genome Sequencing of the Endangered Kingdonia uniflora (Circaeasteraceae, Ranunculales) Reveals Potential Mechanisms of Evolutionary Specialization.</title>
        <authorList>
            <person name="Sun Y."/>
            <person name="Deng T."/>
            <person name="Zhang A."/>
            <person name="Moore M.J."/>
            <person name="Landis J.B."/>
            <person name="Lin N."/>
            <person name="Zhang H."/>
            <person name="Zhang X."/>
            <person name="Huang J."/>
            <person name="Zhang X."/>
            <person name="Sun H."/>
            <person name="Wang H."/>
        </authorList>
    </citation>
    <scope>NUCLEOTIDE SEQUENCE [LARGE SCALE GENOMIC DNA]</scope>
    <source>
        <strain evidence="2">TB1705</strain>
        <tissue evidence="2">Leaf</tissue>
    </source>
</reference>
<sequence length="175" mass="19118">MPVQLHAQWSSSQILSLLRLSILSTTALTDILPQHGDGSSGIINLKGCEENAQTEEKISSDAKKTVKITIRKSNNKILFAEAGEGFVNFLFSILALPLAWVPGKFIVTNNLIVTPFSFISSLSFLQREKVPMDDIEVRVVNVGHEKALRLLEASLTSGSVLSSAFSIKKVEPKKP</sequence>
<evidence type="ECO:0000313" key="3">
    <source>
        <dbReference type="Proteomes" id="UP000541444"/>
    </source>
</evidence>
<name>A0A7J7L5Q9_9MAGN</name>
<dbReference type="PANTHER" id="PTHR33103:SF27">
    <property type="entry name" value="OS04G0594700 PROTEIN"/>
    <property type="match status" value="1"/>
</dbReference>
<gene>
    <name evidence="2" type="ORF">GIB67_041783</name>
</gene>
<dbReference type="AlphaFoldDB" id="A0A7J7L5Q9"/>
<feature type="signal peptide" evidence="1">
    <location>
        <begin position="1"/>
        <end position="29"/>
    </location>
</feature>
<comment type="caution">
    <text evidence="2">The sequence shown here is derived from an EMBL/GenBank/DDBJ whole genome shotgun (WGS) entry which is preliminary data.</text>
</comment>
<protein>
    <submittedName>
        <fullName evidence="2">Uncharacterized protein</fullName>
    </submittedName>
</protein>
<dbReference type="InterPro" id="IPR007750">
    <property type="entry name" value="DUF674"/>
</dbReference>
<accession>A0A7J7L5Q9</accession>
<dbReference type="Proteomes" id="UP000541444">
    <property type="component" value="Unassembled WGS sequence"/>
</dbReference>
<dbReference type="EMBL" id="JACGCM010002618">
    <property type="protein sequence ID" value="KAF6137910.1"/>
    <property type="molecule type" value="Genomic_DNA"/>
</dbReference>
<organism evidence="2 3">
    <name type="scientific">Kingdonia uniflora</name>
    <dbReference type="NCBI Taxonomy" id="39325"/>
    <lineage>
        <taxon>Eukaryota</taxon>
        <taxon>Viridiplantae</taxon>
        <taxon>Streptophyta</taxon>
        <taxon>Embryophyta</taxon>
        <taxon>Tracheophyta</taxon>
        <taxon>Spermatophyta</taxon>
        <taxon>Magnoliopsida</taxon>
        <taxon>Ranunculales</taxon>
        <taxon>Circaeasteraceae</taxon>
        <taxon>Kingdonia</taxon>
    </lineage>
</organism>
<feature type="chain" id="PRO_5029620660" evidence="1">
    <location>
        <begin position="30"/>
        <end position="175"/>
    </location>
</feature>